<dbReference type="Proteomes" id="UP000199708">
    <property type="component" value="Unassembled WGS sequence"/>
</dbReference>
<name>A0A1G7T899_9LACT</name>
<dbReference type="GO" id="GO:0004354">
    <property type="term" value="F:glutamate dehydrogenase (NADP+) activity"/>
    <property type="evidence" value="ECO:0007669"/>
    <property type="project" value="TreeGrafter"/>
</dbReference>
<dbReference type="EMBL" id="FNCK01000005">
    <property type="protein sequence ID" value="SDG30819.1"/>
    <property type="molecule type" value="Genomic_DNA"/>
</dbReference>
<dbReference type="InterPro" id="IPR050724">
    <property type="entry name" value="Glu_Leu_Phe_Val_DH"/>
</dbReference>
<dbReference type="AlphaFoldDB" id="A0A1G7T899"/>
<evidence type="ECO:0000256" key="2">
    <source>
        <dbReference type="ARBA" id="ARBA00011643"/>
    </source>
</evidence>
<dbReference type="InterPro" id="IPR006095">
    <property type="entry name" value="Glu/Leu/Phe/Val/Trp_DH"/>
</dbReference>
<proteinExistence type="inferred from homology"/>
<feature type="binding site" evidence="7">
    <location>
        <position position="380"/>
    </location>
    <ligand>
        <name>substrate</name>
    </ligand>
</feature>
<dbReference type="GO" id="GO:0005829">
    <property type="term" value="C:cytosol"/>
    <property type="evidence" value="ECO:0007669"/>
    <property type="project" value="TreeGrafter"/>
</dbReference>
<evidence type="ECO:0000259" key="10">
    <source>
        <dbReference type="SMART" id="SM00839"/>
    </source>
</evidence>
<dbReference type="PRINTS" id="PR00082">
    <property type="entry name" value="GLFDHDRGNASE"/>
</dbReference>
<evidence type="ECO:0000256" key="8">
    <source>
        <dbReference type="PIRSR" id="PIRSR000185-3"/>
    </source>
</evidence>
<dbReference type="SUPFAM" id="SSF51735">
    <property type="entry name" value="NAD(P)-binding Rossmann-fold domains"/>
    <property type="match status" value="1"/>
</dbReference>
<dbReference type="InterPro" id="IPR036291">
    <property type="entry name" value="NAD(P)-bd_dom_sf"/>
</dbReference>
<dbReference type="Pfam" id="PF00208">
    <property type="entry name" value="ELFV_dehydrog"/>
    <property type="match status" value="1"/>
</dbReference>
<dbReference type="RefSeq" id="WP_090289927.1">
    <property type="nucleotide sequence ID" value="NZ_FNCK01000005.1"/>
</dbReference>
<keyword evidence="12" id="KW-1185">Reference proteome</keyword>
<feature type="domain" description="Glutamate/phenylalanine/leucine/valine/L-tryptophan dehydrogenase C-terminal" evidence="10">
    <location>
        <begin position="204"/>
        <end position="446"/>
    </location>
</feature>
<feature type="binding site" evidence="7">
    <location>
        <position position="113"/>
    </location>
    <ligand>
        <name>substrate</name>
    </ligand>
</feature>
<feature type="binding site" evidence="7">
    <location>
        <position position="211"/>
    </location>
    <ligand>
        <name>NAD(+)</name>
        <dbReference type="ChEBI" id="CHEBI:57540"/>
    </ligand>
</feature>
<dbReference type="PROSITE" id="PS00074">
    <property type="entry name" value="GLFV_DEHYDROGENASE"/>
    <property type="match status" value="1"/>
</dbReference>
<organism evidence="11 12">
    <name type="scientific">Facklamia miroungae</name>
    <dbReference type="NCBI Taxonomy" id="120956"/>
    <lineage>
        <taxon>Bacteria</taxon>
        <taxon>Bacillati</taxon>
        <taxon>Bacillota</taxon>
        <taxon>Bacilli</taxon>
        <taxon>Lactobacillales</taxon>
        <taxon>Aerococcaceae</taxon>
        <taxon>Facklamia</taxon>
    </lineage>
</organism>
<dbReference type="InterPro" id="IPR033524">
    <property type="entry name" value="Glu/Leu/Phe/Val_DH_AS"/>
</dbReference>
<keyword evidence="7" id="KW-0547">Nucleotide-binding</keyword>
<dbReference type="Gene3D" id="3.40.50.720">
    <property type="entry name" value="NAD(P)-binding Rossmann-like Domain"/>
    <property type="match status" value="1"/>
</dbReference>
<dbReference type="OrthoDB" id="9803297at2"/>
<dbReference type="Gene3D" id="3.40.50.10860">
    <property type="entry name" value="Leucine Dehydrogenase, chain A, domain 1"/>
    <property type="match status" value="1"/>
</dbReference>
<evidence type="ECO:0000256" key="6">
    <source>
        <dbReference type="PIRSR" id="PIRSR000185-1"/>
    </source>
</evidence>
<evidence type="ECO:0000256" key="4">
    <source>
        <dbReference type="ARBA" id="ARBA00023002"/>
    </source>
</evidence>
<keyword evidence="4 5" id="KW-0560">Oxidoreductase</keyword>
<evidence type="ECO:0000256" key="3">
    <source>
        <dbReference type="ARBA" id="ARBA00012896"/>
    </source>
</evidence>
<evidence type="ECO:0000313" key="11">
    <source>
        <dbReference type="EMBL" id="SDG30819.1"/>
    </source>
</evidence>
<dbReference type="GO" id="GO:0000166">
    <property type="term" value="F:nucleotide binding"/>
    <property type="evidence" value="ECO:0007669"/>
    <property type="project" value="UniProtKB-KW"/>
</dbReference>
<dbReference type="InterPro" id="IPR046346">
    <property type="entry name" value="Aminoacid_DH-like_N_sf"/>
</dbReference>
<accession>A0A1G7T899</accession>
<dbReference type="Pfam" id="PF02812">
    <property type="entry name" value="ELFV_dehydrog_N"/>
    <property type="match status" value="1"/>
</dbReference>
<evidence type="ECO:0000256" key="5">
    <source>
        <dbReference type="PIRNR" id="PIRNR000185"/>
    </source>
</evidence>
<keyword evidence="7" id="KW-0520">NAD</keyword>
<feature type="active site" description="Proton donor" evidence="6">
    <location>
        <position position="128"/>
    </location>
</feature>
<feature type="binding site" evidence="7">
    <location>
        <position position="116"/>
    </location>
    <ligand>
        <name>substrate</name>
    </ligand>
</feature>
<dbReference type="Gene3D" id="1.10.285.10">
    <property type="entry name" value="Glutamate Dehydrogenase, chain A, domain 3"/>
    <property type="match status" value="2"/>
</dbReference>
<evidence type="ECO:0000256" key="7">
    <source>
        <dbReference type="PIRSR" id="PIRSR000185-2"/>
    </source>
</evidence>
<feature type="binding site" evidence="7">
    <location>
        <position position="92"/>
    </location>
    <ligand>
        <name>substrate</name>
    </ligand>
</feature>
<dbReference type="FunFam" id="3.40.50.10860:FF:000002">
    <property type="entry name" value="Glutamate dehydrogenase"/>
    <property type="match status" value="1"/>
</dbReference>
<comment type="similarity">
    <text evidence="1 5 9">Belongs to the Glu/Leu/Phe/Val dehydrogenases family.</text>
</comment>
<dbReference type="InterPro" id="IPR014362">
    <property type="entry name" value="Glu_DH"/>
</dbReference>
<dbReference type="PANTHER" id="PTHR43571:SF1">
    <property type="entry name" value="NADP-SPECIFIC GLUTAMATE DEHYDROGENASE 1-RELATED"/>
    <property type="match status" value="1"/>
</dbReference>
<evidence type="ECO:0000256" key="9">
    <source>
        <dbReference type="RuleBase" id="RU004417"/>
    </source>
</evidence>
<dbReference type="InterPro" id="IPR006096">
    <property type="entry name" value="Glu/Leu/Phe/Val/Trp_DH_C"/>
</dbReference>
<evidence type="ECO:0000256" key="1">
    <source>
        <dbReference type="ARBA" id="ARBA00006382"/>
    </source>
</evidence>
<reference evidence="11 12" key="1">
    <citation type="submission" date="2016-10" db="EMBL/GenBank/DDBJ databases">
        <authorList>
            <person name="de Groot N.N."/>
        </authorList>
    </citation>
    <scope>NUCLEOTIDE SEQUENCE [LARGE SCALE GENOMIC DNA]</scope>
    <source>
        <strain evidence="11 12">ATCC BAA-466</strain>
    </source>
</reference>
<dbReference type="PIRSF" id="PIRSF000185">
    <property type="entry name" value="Glu_DH"/>
    <property type="match status" value="1"/>
</dbReference>
<feature type="binding site" evidence="7">
    <location>
        <position position="242"/>
    </location>
    <ligand>
        <name>NAD(+)</name>
        <dbReference type="ChEBI" id="CHEBI:57540"/>
    </ligand>
</feature>
<feature type="site" description="Important for catalysis" evidence="8">
    <location>
        <position position="168"/>
    </location>
</feature>
<comment type="subunit">
    <text evidence="2">Homohexamer.</text>
</comment>
<dbReference type="SUPFAM" id="SSF53223">
    <property type="entry name" value="Aminoacid dehydrogenase-like, N-terminal domain"/>
    <property type="match status" value="1"/>
</dbReference>
<dbReference type="NCBIfam" id="NF006929">
    <property type="entry name" value="PRK09414.1"/>
    <property type="match status" value="1"/>
</dbReference>
<evidence type="ECO:0000313" key="12">
    <source>
        <dbReference type="Proteomes" id="UP000199708"/>
    </source>
</evidence>
<dbReference type="FunFam" id="3.40.50.720:FF:000030">
    <property type="entry name" value="Glutamate dehydrogenase"/>
    <property type="match status" value="1"/>
</dbReference>
<gene>
    <name evidence="11" type="ORF">SAMN05421791_1058</name>
</gene>
<dbReference type="SMART" id="SM00839">
    <property type="entry name" value="ELFV_dehydrog"/>
    <property type="match status" value="1"/>
</dbReference>
<sequence>MFHNPYVKKVYSNLQTKFAHQTEYLQAVKEFLSAIEFLIDQDKNMKKEAILERLVSPERIITFRVPWQDDQGQVNINWGYRVQHSSLLGPYKGGLRFDTSVNESILKFLAFEQTFKNVLIGLPMGGGKGGADFSPRGRSDQEIMRFCQSFMTELAKHINEKIDVPAGDIGVGQREIGYLYGQYKRVKGIELASLTGKPVLANGSLGREEATGYGLIYFLQAMLEEENEQISQKRLIISGLGNVGLNAIHKAVSLGGIVVAVSNSQGSLYDPQGINVELLENIINHHNKDLSFYSKMRPQASFSKVSIWSRSIQADIALPCATQNEISAHQAKNLIANGVRYLAEGANMPCNSEAIQIFNQTDNFIWAPGKAANAGGVAVSGLEMSQNAIRLQWSFDEVDQKLQSIMFTIFKTCQATCQEYNLGKQYAVAADVASFKKIVDLIRLHGLV</sequence>
<dbReference type="PANTHER" id="PTHR43571">
    <property type="entry name" value="NADP-SPECIFIC GLUTAMATE DEHYDROGENASE 1-RELATED"/>
    <property type="match status" value="1"/>
</dbReference>
<feature type="binding site" evidence="7">
    <location>
        <position position="167"/>
    </location>
    <ligand>
        <name>substrate</name>
    </ligand>
</feature>
<dbReference type="InterPro" id="IPR006097">
    <property type="entry name" value="Glu/Leu/Phe/Val/Trp_DH_dimer"/>
</dbReference>
<dbReference type="STRING" id="120956.SAMN05421791_1058"/>
<protein>
    <recommendedName>
        <fullName evidence="3 5">Glutamate dehydrogenase</fullName>
    </recommendedName>
</protein>
<dbReference type="GO" id="GO:0006537">
    <property type="term" value="P:glutamate biosynthetic process"/>
    <property type="evidence" value="ECO:0007669"/>
    <property type="project" value="TreeGrafter"/>
</dbReference>